<organism evidence="2 3">
    <name type="scientific">Tritonibacter horizontis</name>
    <dbReference type="NCBI Taxonomy" id="1768241"/>
    <lineage>
        <taxon>Bacteria</taxon>
        <taxon>Pseudomonadati</taxon>
        <taxon>Pseudomonadota</taxon>
        <taxon>Alphaproteobacteria</taxon>
        <taxon>Rhodobacterales</taxon>
        <taxon>Paracoccaceae</taxon>
        <taxon>Tritonibacter</taxon>
    </lineage>
</organism>
<protein>
    <submittedName>
        <fullName evidence="2">Uncharacterized protein</fullName>
    </submittedName>
</protein>
<dbReference type="Proteomes" id="UP000068382">
    <property type="component" value="Unassembled WGS sequence"/>
</dbReference>
<accession>A0A132BXE3</accession>
<dbReference type="EMBL" id="LPUY01000061">
    <property type="protein sequence ID" value="KUP93038.1"/>
    <property type="molecule type" value="Genomic_DNA"/>
</dbReference>
<evidence type="ECO:0000313" key="3">
    <source>
        <dbReference type="Proteomes" id="UP000068382"/>
    </source>
</evidence>
<dbReference type="RefSeq" id="WP_165595904.1">
    <property type="nucleotide sequence ID" value="NZ_LPUY01000061.1"/>
</dbReference>
<reference evidence="2 3" key="1">
    <citation type="submission" date="2015-12" db="EMBL/GenBank/DDBJ databases">
        <title>Genome sequence of the marine Rhodobacteraceae strain O3.65, Candidatus Tritonibacter horizontis.</title>
        <authorList>
            <person name="Poehlein A."/>
            <person name="Giebel H.A."/>
            <person name="Voget S."/>
            <person name="Brinkhoff T."/>
        </authorList>
    </citation>
    <scope>NUCLEOTIDE SEQUENCE [LARGE SCALE GENOMIC DNA]</scope>
    <source>
        <strain evidence="2 3">O3.65</strain>
    </source>
</reference>
<feature type="region of interest" description="Disordered" evidence="1">
    <location>
        <begin position="27"/>
        <end position="52"/>
    </location>
</feature>
<keyword evidence="3" id="KW-1185">Reference proteome</keyword>
<sequence>MNSFNMIDLLFFAGHRPEIWRDFAPRRTGARRHNRPPTLPAPLPVRKTAVPE</sequence>
<evidence type="ECO:0000313" key="2">
    <source>
        <dbReference type="EMBL" id="KUP93038.1"/>
    </source>
</evidence>
<name>A0A132BXE3_9RHOB</name>
<proteinExistence type="predicted"/>
<dbReference type="AlphaFoldDB" id="A0A132BXE3"/>
<evidence type="ECO:0000256" key="1">
    <source>
        <dbReference type="SAM" id="MobiDB-lite"/>
    </source>
</evidence>
<comment type="caution">
    <text evidence="2">The sequence shown here is derived from an EMBL/GenBank/DDBJ whole genome shotgun (WGS) entry which is preliminary data.</text>
</comment>
<gene>
    <name evidence="2" type="ORF">TRIHO_20760</name>
</gene>